<evidence type="ECO:0000259" key="5">
    <source>
        <dbReference type="PROSITE" id="PS50056"/>
    </source>
</evidence>
<dbReference type="Gene3D" id="3.90.190.10">
    <property type="entry name" value="Protein tyrosine phosphatase superfamily"/>
    <property type="match status" value="1"/>
</dbReference>
<keyword evidence="4" id="KW-0472">Membrane</keyword>
<dbReference type="GO" id="GO:0004725">
    <property type="term" value="F:protein tyrosine phosphatase activity"/>
    <property type="evidence" value="ECO:0007669"/>
    <property type="project" value="TreeGrafter"/>
</dbReference>
<feature type="compositionally biased region" description="Polar residues" evidence="3">
    <location>
        <begin position="623"/>
        <end position="643"/>
    </location>
</feature>
<evidence type="ECO:0000256" key="1">
    <source>
        <dbReference type="ARBA" id="ARBA00013015"/>
    </source>
</evidence>
<evidence type="ECO:0000256" key="4">
    <source>
        <dbReference type="SAM" id="Phobius"/>
    </source>
</evidence>
<proteinExistence type="predicted"/>
<dbReference type="GO" id="GO:0005829">
    <property type="term" value="C:cytosol"/>
    <property type="evidence" value="ECO:0007669"/>
    <property type="project" value="TreeGrafter"/>
</dbReference>
<feature type="region of interest" description="Disordered" evidence="3">
    <location>
        <begin position="400"/>
        <end position="428"/>
    </location>
</feature>
<feature type="transmembrane region" description="Helical" evidence="4">
    <location>
        <begin position="97"/>
        <end position="120"/>
    </location>
</feature>
<evidence type="ECO:0000313" key="7">
    <source>
        <dbReference type="EMBL" id="KAK1768188.1"/>
    </source>
</evidence>
<dbReference type="InterPro" id="IPR016130">
    <property type="entry name" value="Tyr_Pase_AS"/>
</dbReference>
<dbReference type="EMBL" id="MU839006">
    <property type="protein sequence ID" value="KAK1768188.1"/>
    <property type="molecule type" value="Genomic_DNA"/>
</dbReference>
<comment type="caution">
    <text evidence="7">The sequence shown here is derived from an EMBL/GenBank/DDBJ whole genome shotgun (WGS) entry which is preliminary data.</text>
</comment>
<dbReference type="GeneID" id="85314201"/>
<dbReference type="PROSITE" id="PS50056">
    <property type="entry name" value="TYR_PHOSPHATASE_2"/>
    <property type="match status" value="1"/>
</dbReference>
<dbReference type="Proteomes" id="UP001244011">
    <property type="component" value="Unassembled WGS sequence"/>
</dbReference>
<dbReference type="SUPFAM" id="SSF52799">
    <property type="entry name" value="(Phosphotyrosine protein) phosphatases II"/>
    <property type="match status" value="1"/>
</dbReference>
<dbReference type="RefSeq" id="XP_060284401.1">
    <property type="nucleotide sequence ID" value="XM_060431014.1"/>
</dbReference>
<dbReference type="SMART" id="SM00404">
    <property type="entry name" value="PTPc_motif"/>
    <property type="match status" value="1"/>
</dbReference>
<dbReference type="Pfam" id="PF03661">
    <property type="entry name" value="TMEM33_Pom33"/>
    <property type="match status" value="1"/>
</dbReference>
<keyword evidence="8" id="KW-1185">Reference proteome</keyword>
<evidence type="ECO:0000313" key="8">
    <source>
        <dbReference type="Proteomes" id="UP001244011"/>
    </source>
</evidence>
<name>A0AAJ0C125_9PEZI</name>
<dbReference type="PANTHER" id="PTHR12305:SF81">
    <property type="entry name" value="PHOSPHATIDYLINOSITOL 3,4,5-TRISPHOSPHATE 3-PHOSPHATASE AND DUAL-SPECIFICITY PROTEIN PHOSPHATASE PTEN"/>
    <property type="match status" value="1"/>
</dbReference>
<sequence length="899" mass="96880">MAPPAADLPLGQRMARLAQTLQCTHLTLILSLFRYSLSWLRMNYYSGMARFSYRLTFIAAAVTYGIVVYKTWRARQKTGAKQPGGALGYLSDENIQYLAMAIVWLFMPQYPLAMLPYGIYSVFHVATYTRANLIPTIVPPKVIAPAGASPNGKPQYATHPLADSIGGFVKQYYDMSMSVVSGLEILLWVRLLFSAILFQRRSWILLAVYTAFLRARFSQSSHVQNSFAQLEARVDNLVGAQGTPPVLRQVWDGAKGGARQFHSATDVNKYVNGTAAPKKTSLLRQIVAGPRSQHSETGLDLCYVTSNIIATSGPSQTYPQLAYRNPLDRLVAFLDARHGDGWAIWEFRAEGTGYPDEAVYGRIRHYPWPDHHPPPFALVPMIMASMRNWLSGGALDGGRVEDDAGGDGHDGDGDGKDKKREKTKTKKDDRVVVVHCKAGKGRSGSMACSYLISECGWAPEDALARFTERRMRPRFGAGVSIPSQLRWISYVDRWTKGGKRFADRPVEVLEVHVWGLRHGVKVSVEGFADEGKRIEVLHTFTGDERIVVEAGAPGGAGIVDLVSDMAGYGIAGADDDDEIVEDADYRGIARGQGIRAKGDRTPERSSSKASNGSSKASSFFLRMTNSMPKATSSNRNVTGSPNRLSRHAKSRTITIPDSPASSPNPPTTPPPTEAPGSPSATFASASEPGGQAVVFRPRSPIRLAGGDVKVALERRNRAPRLGDGWTVVTAVAHAWFNAFFEGGGAEAEGAAGAPDESGVFEVPWEGMDGIKGSSRKGAKACDRVAVVWRFVGEGEGVVGEPALGGPVPQMRPADWKGANEVDPEGGKRLGLRAEEPDSVAVSKASSIRSQEGAGGEGTQPGPGAESQEDDSIKGVKTSGPSGEEILDEPLGAEREPELG</sequence>
<feature type="region of interest" description="Disordered" evidence="3">
    <location>
        <begin position="591"/>
        <end position="696"/>
    </location>
</feature>
<dbReference type="PROSITE" id="PS51181">
    <property type="entry name" value="PPASE_TENSIN"/>
    <property type="match status" value="1"/>
</dbReference>
<dbReference type="GO" id="GO:0005886">
    <property type="term" value="C:plasma membrane"/>
    <property type="evidence" value="ECO:0007669"/>
    <property type="project" value="TreeGrafter"/>
</dbReference>
<dbReference type="InterPro" id="IPR005344">
    <property type="entry name" value="TMEM33/Pom33"/>
</dbReference>
<feature type="domain" description="Tyrosine specific protein phosphatases" evidence="5">
    <location>
        <begin position="432"/>
        <end position="470"/>
    </location>
</feature>
<feature type="transmembrane region" description="Helical" evidence="4">
    <location>
        <begin position="21"/>
        <end position="39"/>
    </location>
</feature>
<dbReference type="InterPro" id="IPR003595">
    <property type="entry name" value="Tyr_Pase_cat"/>
</dbReference>
<keyword evidence="2" id="KW-0378">Hydrolase</keyword>
<dbReference type="AlphaFoldDB" id="A0AAJ0C125"/>
<organism evidence="7 8">
    <name type="scientific">Phialemonium atrogriseum</name>
    <dbReference type="NCBI Taxonomy" id="1093897"/>
    <lineage>
        <taxon>Eukaryota</taxon>
        <taxon>Fungi</taxon>
        <taxon>Dikarya</taxon>
        <taxon>Ascomycota</taxon>
        <taxon>Pezizomycotina</taxon>
        <taxon>Sordariomycetes</taxon>
        <taxon>Sordariomycetidae</taxon>
        <taxon>Cephalothecales</taxon>
        <taxon>Cephalothecaceae</taxon>
        <taxon>Phialemonium</taxon>
    </lineage>
</organism>
<feature type="compositionally biased region" description="Low complexity" evidence="3">
    <location>
        <begin position="607"/>
        <end position="618"/>
    </location>
</feature>
<feature type="compositionally biased region" description="Basic and acidic residues" evidence="3">
    <location>
        <begin position="596"/>
        <end position="606"/>
    </location>
</feature>
<dbReference type="InterPro" id="IPR051281">
    <property type="entry name" value="Dual-spec_lipid-protein_phosph"/>
</dbReference>
<feature type="transmembrane region" description="Helical" evidence="4">
    <location>
        <begin position="51"/>
        <end position="72"/>
    </location>
</feature>
<dbReference type="GO" id="GO:0051896">
    <property type="term" value="P:regulation of phosphatidylinositol 3-kinase/protein kinase B signal transduction"/>
    <property type="evidence" value="ECO:0007669"/>
    <property type="project" value="TreeGrafter"/>
</dbReference>
<dbReference type="PANTHER" id="PTHR12305">
    <property type="entry name" value="PHOSPHATASE WITH HOMOLOGY TO TENSIN"/>
    <property type="match status" value="1"/>
</dbReference>
<feature type="compositionally biased region" description="Pro residues" evidence="3">
    <location>
        <begin position="662"/>
        <end position="673"/>
    </location>
</feature>
<feature type="region of interest" description="Disordered" evidence="3">
    <location>
        <begin position="797"/>
        <end position="899"/>
    </location>
</feature>
<dbReference type="CDD" id="cd14497">
    <property type="entry name" value="PTP_PTEN-like"/>
    <property type="match status" value="1"/>
</dbReference>
<dbReference type="InterPro" id="IPR029021">
    <property type="entry name" value="Prot-tyrosine_phosphatase-like"/>
</dbReference>
<feature type="compositionally biased region" description="Basic and acidic residues" evidence="3">
    <location>
        <begin position="813"/>
        <end position="835"/>
    </location>
</feature>
<dbReference type="PROSITE" id="PS00383">
    <property type="entry name" value="TYR_PHOSPHATASE_1"/>
    <property type="match status" value="1"/>
</dbReference>
<feature type="transmembrane region" description="Helical" evidence="4">
    <location>
        <begin position="179"/>
        <end position="198"/>
    </location>
</feature>
<dbReference type="GO" id="GO:0043491">
    <property type="term" value="P:phosphatidylinositol 3-kinase/protein kinase B signal transduction"/>
    <property type="evidence" value="ECO:0007669"/>
    <property type="project" value="TreeGrafter"/>
</dbReference>
<accession>A0AAJ0C125</accession>
<dbReference type="GO" id="GO:0016314">
    <property type="term" value="F:phosphatidylinositol-3,4,5-trisphosphate 3-phosphatase activity"/>
    <property type="evidence" value="ECO:0007669"/>
    <property type="project" value="UniProtKB-EC"/>
</dbReference>
<feature type="domain" description="Phosphatase tensin-type" evidence="6">
    <location>
        <begin position="290"/>
        <end position="498"/>
    </location>
</feature>
<dbReference type="GO" id="GO:0046856">
    <property type="term" value="P:phosphatidylinositol dephosphorylation"/>
    <property type="evidence" value="ECO:0007669"/>
    <property type="project" value="TreeGrafter"/>
</dbReference>
<feature type="compositionally biased region" description="Low complexity" evidence="3">
    <location>
        <begin position="798"/>
        <end position="808"/>
    </location>
</feature>
<evidence type="ECO:0000256" key="3">
    <source>
        <dbReference type="SAM" id="MobiDB-lite"/>
    </source>
</evidence>
<evidence type="ECO:0000259" key="6">
    <source>
        <dbReference type="PROSITE" id="PS51181"/>
    </source>
</evidence>
<gene>
    <name evidence="7" type="ORF">QBC33DRAFT_577816</name>
</gene>
<dbReference type="InterPro" id="IPR029023">
    <property type="entry name" value="Tensin_phosphatase"/>
</dbReference>
<reference evidence="7" key="1">
    <citation type="submission" date="2023-06" db="EMBL/GenBank/DDBJ databases">
        <title>Genome-scale phylogeny and comparative genomics of the fungal order Sordariales.</title>
        <authorList>
            <consortium name="Lawrence Berkeley National Laboratory"/>
            <person name="Hensen N."/>
            <person name="Bonometti L."/>
            <person name="Westerberg I."/>
            <person name="Brannstrom I.O."/>
            <person name="Guillou S."/>
            <person name="Cros-Aarteil S."/>
            <person name="Calhoun S."/>
            <person name="Haridas S."/>
            <person name="Kuo A."/>
            <person name="Mondo S."/>
            <person name="Pangilinan J."/>
            <person name="Riley R."/>
            <person name="Labutti K."/>
            <person name="Andreopoulos B."/>
            <person name="Lipzen A."/>
            <person name="Chen C."/>
            <person name="Yanf M."/>
            <person name="Daum C."/>
            <person name="Ng V."/>
            <person name="Clum A."/>
            <person name="Steindorff A."/>
            <person name="Ohm R."/>
            <person name="Martin F."/>
            <person name="Silar P."/>
            <person name="Natvig D."/>
            <person name="Lalanne C."/>
            <person name="Gautier V."/>
            <person name="Ament-Velasquez S.L."/>
            <person name="Kruys A."/>
            <person name="Hutchinson M.I."/>
            <person name="Powell A.J."/>
            <person name="Barry K."/>
            <person name="Miller A.N."/>
            <person name="Grigoriev I.V."/>
            <person name="Debuchy R."/>
            <person name="Gladieux P."/>
            <person name="Thoren M.H."/>
            <person name="Johannesson H."/>
        </authorList>
    </citation>
    <scope>NUCLEOTIDE SEQUENCE</scope>
    <source>
        <strain evidence="7">8032-3</strain>
    </source>
</reference>
<dbReference type="EC" id="3.1.3.67" evidence="1"/>
<dbReference type="InterPro" id="IPR000387">
    <property type="entry name" value="Tyr_Pase_dom"/>
</dbReference>
<evidence type="ECO:0000256" key="2">
    <source>
        <dbReference type="ARBA" id="ARBA00022801"/>
    </source>
</evidence>
<keyword evidence="4" id="KW-0812">Transmembrane</keyword>
<keyword evidence="4" id="KW-1133">Transmembrane helix</keyword>
<dbReference type="GO" id="GO:0042995">
    <property type="term" value="C:cell projection"/>
    <property type="evidence" value="ECO:0007669"/>
    <property type="project" value="TreeGrafter"/>
</dbReference>
<dbReference type="GO" id="GO:0005634">
    <property type="term" value="C:nucleus"/>
    <property type="evidence" value="ECO:0007669"/>
    <property type="project" value="TreeGrafter"/>
</dbReference>
<protein>
    <recommendedName>
        <fullName evidence="1">phosphatidylinositol-3,4,5-trisphosphate 3-phosphatase</fullName>
        <ecNumber evidence="1">3.1.3.67</ecNumber>
    </recommendedName>
</protein>